<proteinExistence type="predicted"/>
<accession>A0A1G7I8K7</accession>
<evidence type="ECO:0000256" key="1">
    <source>
        <dbReference type="SAM" id="MobiDB-lite"/>
    </source>
</evidence>
<dbReference type="AlphaFoldDB" id="A0A1G7I8K7"/>
<feature type="region of interest" description="Disordered" evidence="1">
    <location>
        <begin position="316"/>
        <end position="337"/>
    </location>
</feature>
<evidence type="ECO:0000313" key="3">
    <source>
        <dbReference type="Proteomes" id="UP000199412"/>
    </source>
</evidence>
<organism evidence="2 3">
    <name type="scientific">Rhodospira trueperi</name>
    <dbReference type="NCBI Taxonomy" id="69960"/>
    <lineage>
        <taxon>Bacteria</taxon>
        <taxon>Pseudomonadati</taxon>
        <taxon>Pseudomonadota</taxon>
        <taxon>Alphaproteobacteria</taxon>
        <taxon>Rhodospirillales</taxon>
        <taxon>Rhodospirillaceae</taxon>
        <taxon>Rhodospira</taxon>
    </lineage>
</organism>
<protein>
    <submittedName>
        <fullName evidence="2">Uncharacterized protein</fullName>
    </submittedName>
</protein>
<evidence type="ECO:0000313" key="2">
    <source>
        <dbReference type="EMBL" id="SDF08933.1"/>
    </source>
</evidence>
<name>A0A1G7I8K7_9PROT</name>
<dbReference type="EMBL" id="FNAP01000032">
    <property type="protein sequence ID" value="SDF08933.1"/>
    <property type="molecule type" value="Genomic_DNA"/>
</dbReference>
<dbReference type="Proteomes" id="UP000199412">
    <property type="component" value="Unassembled WGS sequence"/>
</dbReference>
<reference evidence="2 3" key="1">
    <citation type="submission" date="2016-10" db="EMBL/GenBank/DDBJ databases">
        <authorList>
            <person name="de Groot N.N."/>
        </authorList>
    </citation>
    <scope>NUCLEOTIDE SEQUENCE [LARGE SCALE GENOMIC DNA]</scope>
    <source>
        <strain evidence="2 3">ATCC 700224</strain>
    </source>
</reference>
<keyword evidence="3" id="KW-1185">Reference proteome</keyword>
<dbReference type="RefSeq" id="WP_143027267.1">
    <property type="nucleotide sequence ID" value="NZ_FNAP01000032.1"/>
</dbReference>
<sequence length="483" mass="54417">MPPAPPVLPIPVPDTPLMESFLAAELLAWLVYRKRHGKRFSAFKMAEEIVLRVDRPNIIGPDTIRRMLRFDVVQHPLPETLSAVAAYLVDQGWIREADLRKVADADFSHWAARHTAEMKAANRDFASLVQGEYRTFRIAGRTVFETRLTLGLENPEKHANPRLLAAHRIIAHRIEDKALLISQIAGFHRTHHDRIDDLLVQSRSERAEPTKIFYGSMFANSHIAFVTAMGWGNHGSSMVFAVQRVLYDQEFPGALIGQRTETWTPGYVADFPSMDALEKPKQPKPDDLEPTLESVFDVSAETLVLIRRAALALTRPYPKRDKPSEQSEATDEDRPKALGFTALGSADEDRMLEIAEQNEQEVRAVEAYFASDDHTPTEKLRMAIDCFEQDEGVKAIEAGADVNALHPRTGEPLVFSAAAWTMETVLRAMLASRRLDLTVRDRNGALPSRRITDPDLFEVFVDAEFVQHEEKGLDPRSRVTQVT</sequence>
<gene>
    <name evidence="2" type="ORF">SAMN05421720_1325</name>
</gene>